<protein>
    <submittedName>
        <fullName evidence="1">Uncharacterized protein</fullName>
    </submittedName>
</protein>
<evidence type="ECO:0000313" key="1">
    <source>
        <dbReference type="EMBL" id="QXN90110.1"/>
    </source>
</evidence>
<accession>A0ABX8RP81</accession>
<proteinExistence type="predicted"/>
<dbReference type="EMBL" id="CP078145">
    <property type="protein sequence ID" value="QXN90110.1"/>
    <property type="molecule type" value="Genomic_DNA"/>
</dbReference>
<name>A0ABX8RP81_NOCIO</name>
<reference evidence="1 2" key="1">
    <citation type="submission" date="2021-07" db="EMBL/GenBank/DDBJ databases">
        <title>Whole Genome Sequence of Nocardia Iowensis.</title>
        <authorList>
            <person name="Lamm A."/>
            <person name="Collins-Fairclough A.M."/>
            <person name="Bunk B."/>
            <person name="Sproer C."/>
        </authorList>
    </citation>
    <scope>NUCLEOTIDE SEQUENCE [LARGE SCALE GENOMIC DNA]</scope>
    <source>
        <strain evidence="1 2">NRRL 5646</strain>
    </source>
</reference>
<sequence length="178" mass="18428">MTTSVVSSRDGNGSAVTIAQLRAIMAVLHVDTESVAAVGDAAVERAELAAVLHALVSDALRRSVVEAPLGQCAEIWSAAATAGHTALADTGLAEQAQFDANWLRQHITTLSSNDAPASTATLLTAAATAIDAATILLAVARNPTGDGSRDAWQAAITHLAYAFHLTNDEYNDLTQPVR</sequence>
<dbReference type="Proteomes" id="UP000694257">
    <property type="component" value="Chromosome"/>
</dbReference>
<dbReference type="RefSeq" id="WP_218470982.1">
    <property type="nucleotide sequence ID" value="NZ_BAABJN010000006.1"/>
</dbReference>
<gene>
    <name evidence="1" type="ORF">KV110_32490</name>
</gene>
<evidence type="ECO:0000313" key="2">
    <source>
        <dbReference type="Proteomes" id="UP000694257"/>
    </source>
</evidence>
<organism evidence="1 2">
    <name type="scientific">Nocardia iowensis</name>
    <dbReference type="NCBI Taxonomy" id="204891"/>
    <lineage>
        <taxon>Bacteria</taxon>
        <taxon>Bacillati</taxon>
        <taxon>Actinomycetota</taxon>
        <taxon>Actinomycetes</taxon>
        <taxon>Mycobacteriales</taxon>
        <taxon>Nocardiaceae</taxon>
        <taxon>Nocardia</taxon>
    </lineage>
</organism>
<keyword evidence="2" id="KW-1185">Reference proteome</keyword>